<reference evidence="5 6" key="1">
    <citation type="submission" date="2012-04" db="EMBL/GenBank/DDBJ databases">
        <title>The Genome Sequence of Afipia clevelandensis ATCC 49720.</title>
        <authorList>
            <consortium name="The Broad Institute Genome Sequencing Platform"/>
            <person name="Earl A."/>
            <person name="Ward D."/>
            <person name="Feldgarden M."/>
            <person name="Gevers D."/>
            <person name="Huys G."/>
            <person name="Walker B."/>
            <person name="Young S.K."/>
            <person name="Zeng Q."/>
            <person name="Gargeya S."/>
            <person name="Fitzgerald M."/>
            <person name="Haas B."/>
            <person name="Abouelleil A."/>
            <person name="Alvarado L."/>
            <person name="Arachchi H.M."/>
            <person name="Berlin A."/>
            <person name="Chapman S.B."/>
            <person name="Goldberg J."/>
            <person name="Griggs A."/>
            <person name="Gujja S."/>
            <person name="Hansen M."/>
            <person name="Howarth C."/>
            <person name="Imamovic A."/>
            <person name="Larimer J."/>
            <person name="McCowen C."/>
            <person name="Montmayeur A."/>
            <person name="Murphy C."/>
            <person name="Neiman D."/>
            <person name="Pearson M."/>
            <person name="Priest M."/>
            <person name="Roberts A."/>
            <person name="Saif S."/>
            <person name="Shea T."/>
            <person name="Sisk P."/>
            <person name="Sykes S."/>
            <person name="Wortman J."/>
            <person name="Nusbaum C."/>
            <person name="Birren B."/>
        </authorList>
    </citation>
    <scope>NUCLEOTIDE SEQUENCE [LARGE SCALE GENOMIC DNA]</scope>
    <source>
        <strain evidence="5 6">ATCC 49720</strain>
    </source>
</reference>
<evidence type="ECO:0000259" key="4">
    <source>
        <dbReference type="PROSITE" id="PS50949"/>
    </source>
</evidence>
<dbReference type="Pfam" id="PF00392">
    <property type="entry name" value="GntR"/>
    <property type="match status" value="1"/>
</dbReference>
<dbReference type="AlphaFoldDB" id="K8NWE5"/>
<dbReference type="EMBL" id="AGWY01000015">
    <property type="protein sequence ID" value="EKS32799.1"/>
    <property type="molecule type" value="Genomic_DNA"/>
</dbReference>
<feature type="domain" description="HTH gntR-type" evidence="4">
    <location>
        <begin position="42"/>
        <end position="108"/>
    </location>
</feature>
<dbReference type="SUPFAM" id="SSF48008">
    <property type="entry name" value="GntR ligand-binding domain-like"/>
    <property type="match status" value="1"/>
</dbReference>
<dbReference type="GO" id="GO:0003700">
    <property type="term" value="F:DNA-binding transcription factor activity"/>
    <property type="evidence" value="ECO:0007669"/>
    <property type="project" value="InterPro"/>
</dbReference>
<dbReference type="SMART" id="SM00345">
    <property type="entry name" value="HTH_GNTR"/>
    <property type="match status" value="1"/>
</dbReference>
<dbReference type="PANTHER" id="PTHR43537:SF45">
    <property type="entry name" value="GNTR FAMILY REGULATORY PROTEIN"/>
    <property type="match status" value="1"/>
</dbReference>
<keyword evidence="6" id="KW-1185">Reference proteome</keyword>
<dbReference type="SUPFAM" id="SSF46785">
    <property type="entry name" value="Winged helix' DNA-binding domain"/>
    <property type="match status" value="1"/>
</dbReference>
<dbReference type="Gene3D" id="1.10.10.10">
    <property type="entry name" value="Winged helix-like DNA-binding domain superfamily/Winged helix DNA-binding domain"/>
    <property type="match status" value="1"/>
</dbReference>
<dbReference type="InterPro" id="IPR011711">
    <property type="entry name" value="GntR_C"/>
</dbReference>
<keyword evidence="3" id="KW-0804">Transcription</keyword>
<dbReference type="InterPro" id="IPR008920">
    <property type="entry name" value="TF_FadR/GntR_C"/>
</dbReference>
<sequence length="253" mass="27754">MHPTLSSSNHAAAQRMIPLEANSRLRPDTFGDDVLESLTPPKSLVDQVYEVILDALCDGMFKPGERLTQESIAARLNVSRQPVTHALAVLKAQGFLAQGRQGLTVTAVDPGFFAAIYQIRSAVEPLAVKLATPRLTRDSVARGRALIDHGAAQVAAGDSRASLQADMDFHSFIYELSGNPLIAETMRLHWRHLRRAMGEVLRHPGMSISVWKEHGRILDEMIRGDGDAAAELMRRHLVEAFERAGQADHSTPV</sequence>
<dbReference type="Proteomes" id="UP000001095">
    <property type="component" value="Unassembled WGS sequence"/>
</dbReference>
<dbReference type="Gene3D" id="1.20.120.530">
    <property type="entry name" value="GntR ligand-binding domain-like"/>
    <property type="match status" value="1"/>
</dbReference>
<dbReference type="PROSITE" id="PS50949">
    <property type="entry name" value="HTH_GNTR"/>
    <property type="match status" value="1"/>
</dbReference>
<evidence type="ECO:0000256" key="1">
    <source>
        <dbReference type="ARBA" id="ARBA00023015"/>
    </source>
</evidence>
<evidence type="ECO:0000256" key="2">
    <source>
        <dbReference type="ARBA" id="ARBA00023125"/>
    </source>
</evidence>
<dbReference type="InterPro" id="IPR036388">
    <property type="entry name" value="WH-like_DNA-bd_sf"/>
</dbReference>
<keyword evidence="1" id="KW-0805">Transcription regulation</keyword>
<name>K8NWE5_9BRAD</name>
<organism evidence="5 6">
    <name type="scientific">Afipia clevelandensis ATCC 49720</name>
    <dbReference type="NCBI Taxonomy" id="883079"/>
    <lineage>
        <taxon>Bacteria</taxon>
        <taxon>Pseudomonadati</taxon>
        <taxon>Pseudomonadota</taxon>
        <taxon>Alphaproteobacteria</taxon>
        <taxon>Hyphomicrobiales</taxon>
        <taxon>Nitrobacteraceae</taxon>
        <taxon>Afipia</taxon>
    </lineage>
</organism>
<dbReference type="PATRIC" id="fig|883079.3.peg.3855"/>
<dbReference type="InterPro" id="IPR000524">
    <property type="entry name" value="Tscrpt_reg_HTH_GntR"/>
</dbReference>
<dbReference type="HOGENOM" id="CLU_017584_5_2_5"/>
<accession>K8NWE5</accession>
<evidence type="ECO:0000256" key="3">
    <source>
        <dbReference type="ARBA" id="ARBA00023163"/>
    </source>
</evidence>
<keyword evidence="2" id="KW-0238">DNA-binding</keyword>
<dbReference type="Pfam" id="PF07729">
    <property type="entry name" value="FCD"/>
    <property type="match status" value="1"/>
</dbReference>
<gene>
    <name evidence="5" type="ORF">HMPREF9696_03776</name>
</gene>
<dbReference type="InterPro" id="IPR036390">
    <property type="entry name" value="WH_DNA-bd_sf"/>
</dbReference>
<dbReference type="GO" id="GO:0003677">
    <property type="term" value="F:DNA binding"/>
    <property type="evidence" value="ECO:0007669"/>
    <property type="project" value="UniProtKB-KW"/>
</dbReference>
<evidence type="ECO:0000313" key="5">
    <source>
        <dbReference type="EMBL" id="EKS32799.1"/>
    </source>
</evidence>
<proteinExistence type="predicted"/>
<dbReference type="PANTHER" id="PTHR43537">
    <property type="entry name" value="TRANSCRIPTIONAL REGULATOR, GNTR FAMILY"/>
    <property type="match status" value="1"/>
</dbReference>
<dbReference type="SMART" id="SM00895">
    <property type="entry name" value="FCD"/>
    <property type="match status" value="1"/>
</dbReference>
<comment type="caution">
    <text evidence="5">The sequence shown here is derived from an EMBL/GenBank/DDBJ whole genome shotgun (WGS) entry which is preliminary data.</text>
</comment>
<evidence type="ECO:0000313" key="6">
    <source>
        <dbReference type="Proteomes" id="UP000001095"/>
    </source>
</evidence>
<protein>
    <recommendedName>
        <fullName evidence="4">HTH gntR-type domain-containing protein</fullName>
    </recommendedName>
</protein>